<dbReference type="Proteomes" id="UP000886100">
    <property type="component" value="Unassembled WGS sequence"/>
</dbReference>
<feature type="transmembrane region" description="Helical" evidence="1">
    <location>
        <begin position="49"/>
        <end position="73"/>
    </location>
</feature>
<feature type="transmembrane region" description="Helical" evidence="1">
    <location>
        <begin position="143"/>
        <end position="161"/>
    </location>
</feature>
<feature type="transmembrane region" description="Helical" evidence="1">
    <location>
        <begin position="168"/>
        <end position="190"/>
    </location>
</feature>
<evidence type="ECO:0008006" key="3">
    <source>
        <dbReference type="Google" id="ProtNLM"/>
    </source>
</evidence>
<proteinExistence type="predicted"/>
<accession>A0A7C5IYT6</accession>
<gene>
    <name evidence="2" type="ORF">ENJ98_04495</name>
</gene>
<dbReference type="EMBL" id="DROM01000274">
    <property type="protein sequence ID" value="HHH13474.1"/>
    <property type="molecule type" value="Genomic_DNA"/>
</dbReference>
<feature type="transmembrane region" description="Helical" evidence="1">
    <location>
        <begin position="21"/>
        <end position="43"/>
    </location>
</feature>
<reference evidence="2" key="1">
    <citation type="journal article" date="2020" name="mSystems">
        <title>Genome- and Community-Level Interaction Insights into Carbon Utilization and Element Cycling Functions of Hydrothermarchaeota in Hydrothermal Sediment.</title>
        <authorList>
            <person name="Zhou Z."/>
            <person name="Liu Y."/>
            <person name="Xu W."/>
            <person name="Pan J."/>
            <person name="Luo Z.H."/>
            <person name="Li M."/>
        </authorList>
    </citation>
    <scope>NUCLEOTIDE SEQUENCE [LARGE SCALE GENOMIC DNA]</scope>
    <source>
        <strain evidence="2">HyVt-535</strain>
    </source>
</reference>
<keyword evidence="1" id="KW-0812">Transmembrane</keyword>
<evidence type="ECO:0000256" key="1">
    <source>
        <dbReference type="SAM" id="Phobius"/>
    </source>
</evidence>
<sequence>MPPAPLKLLLKVSGSGAIMRRYFVVNGFDGALTLLGLLMGFHISDSPDLQVVITSCLATTLALGVSGVSSAYISEAAERRSSLAELERAMVSDLKESHHARAAFWIPWLVALTNGSAPFLIGLVIIVPLWLARGGVPMPADPLLLAMGTALVVIFSLGVFLGRIGGIFWFWSGLQALAVALATLGLIRLLG</sequence>
<organism evidence="2">
    <name type="scientific">Thiolapillus brandeum</name>
    <dbReference type="NCBI Taxonomy" id="1076588"/>
    <lineage>
        <taxon>Bacteria</taxon>
        <taxon>Pseudomonadati</taxon>
        <taxon>Pseudomonadota</taxon>
        <taxon>Gammaproteobacteria</taxon>
        <taxon>Chromatiales</taxon>
        <taxon>Sedimenticolaceae</taxon>
        <taxon>Thiolapillus</taxon>
    </lineage>
</organism>
<keyword evidence="1" id="KW-1133">Transmembrane helix</keyword>
<feature type="transmembrane region" description="Helical" evidence="1">
    <location>
        <begin position="105"/>
        <end position="131"/>
    </location>
</feature>
<keyword evidence="1" id="KW-0472">Membrane</keyword>
<dbReference type="AlphaFoldDB" id="A0A7C5IYT6"/>
<name>A0A7C5IYT6_9GAMM</name>
<comment type="caution">
    <text evidence="2">The sequence shown here is derived from an EMBL/GenBank/DDBJ whole genome shotgun (WGS) entry which is preliminary data.</text>
</comment>
<protein>
    <recommendedName>
        <fullName evidence="3">VIT family protein</fullName>
    </recommendedName>
</protein>
<evidence type="ECO:0000313" key="2">
    <source>
        <dbReference type="EMBL" id="HHH13474.1"/>
    </source>
</evidence>